<sequence length="128" mass="13829">MLINLLISLPAVSASLPSSLPHLTLSTLKVYQADKQISIHKTEILTLGRISTSSTHPRCAICAKKKKSLTIFIVSCTEIAVMTCRLITTAGSAASAPLRMSEAQEVNVNRRRISPPDLRLMTSALIVC</sequence>
<evidence type="ECO:0000313" key="1">
    <source>
        <dbReference type="EMBL" id="GFO20457.1"/>
    </source>
</evidence>
<name>A0AAV4BM34_9GAST</name>
<dbReference type="AlphaFoldDB" id="A0AAV4BM34"/>
<gene>
    <name evidence="1" type="ORF">PoB_004696200</name>
</gene>
<keyword evidence="2" id="KW-1185">Reference proteome</keyword>
<accession>A0AAV4BM34</accession>
<comment type="caution">
    <text evidence="1">The sequence shown here is derived from an EMBL/GenBank/DDBJ whole genome shotgun (WGS) entry which is preliminary data.</text>
</comment>
<protein>
    <recommendedName>
        <fullName evidence="3">Secreted protein</fullName>
    </recommendedName>
</protein>
<reference evidence="1 2" key="1">
    <citation type="journal article" date="2021" name="Elife">
        <title>Chloroplast acquisition without the gene transfer in kleptoplastic sea slugs, Plakobranchus ocellatus.</title>
        <authorList>
            <person name="Maeda T."/>
            <person name="Takahashi S."/>
            <person name="Yoshida T."/>
            <person name="Shimamura S."/>
            <person name="Takaki Y."/>
            <person name="Nagai Y."/>
            <person name="Toyoda A."/>
            <person name="Suzuki Y."/>
            <person name="Arimoto A."/>
            <person name="Ishii H."/>
            <person name="Satoh N."/>
            <person name="Nishiyama T."/>
            <person name="Hasebe M."/>
            <person name="Maruyama T."/>
            <person name="Minagawa J."/>
            <person name="Obokata J."/>
            <person name="Shigenobu S."/>
        </authorList>
    </citation>
    <scope>NUCLEOTIDE SEQUENCE [LARGE SCALE GENOMIC DNA]</scope>
</reference>
<organism evidence="1 2">
    <name type="scientific">Plakobranchus ocellatus</name>
    <dbReference type="NCBI Taxonomy" id="259542"/>
    <lineage>
        <taxon>Eukaryota</taxon>
        <taxon>Metazoa</taxon>
        <taxon>Spiralia</taxon>
        <taxon>Lophotrochozoa</taxon>
        <taxon>Mollusca</taxon>
        <taxon>Gastropoda</taxon>
        <taxon>Heterobranchia</taxon>
        <taxon>Euthyneura</taxon>
        <taxon>Panpulmonata</taxon>
        <taxon>Sacoglossa</taxon>
        <taxon>Placobranchoidea</taxon>
        <taxon>Plakobranchidae</taxon>
        <taxon>Plakobranchus</taxon>
    </lineage>
</organism>
<dbReference type="EMBL" id="BLXT01005154">
    <property type="protein sequence ID" value="GFO20457.1"/>
    <property type="molecule type" value="Genomic_DNA"/>
</dbReference>
<evidence type="ECO:0008006" key="3">
    <source>
        <dbReference type="Google" id="ProtNLM"/>
    </source>
</evidence>
<proteinExistence type="predicted"/>
<evidence type="ECO:0000313" key="2">
    <source>
        <dbReference type="Proteomes" id="UP000735302"/>
    </source>
</evidence>
<dbReference type="Proteomes" id="UP000735302">
    <property type="component" value="Unassembled WGS sequence"/>
</dbReference>